<keyword evidence="7" id="KW-1185">Reference proteome</keyword>
<keyword evidence="5" id="KW-0539">Nucleus</keyword>
<dbReference type="Gene3D" id="3.30.730.10">
    <property type="entry name" value="AP2/ERF domain"/>
    <property type="match status" value="1"/>
</dbReference>
<dbReference type="GO" id="GO:0003700">
    <property type="term" value="F:DNA-binding transcription factor activity"/>
    <property type="evidence" value="ECO:0007669"/>
    <property type="project" value="InterPro"/>
</dbReference>
<dbReference type="InterPro" id="IPR016177">
    <property type="entry name" value="DNA-bd_dom_sf"/>
</dbReference>
<dbReference type="SMART" id="SM00380">
    <property type="entry name" value="AP2"/>
    <property type="match status" value="1"/>
</dbReference>
<dbReference type="InterPro" id="IPR001471">
    <property type="entry name" value="AP2/ERF_dom"/>
</dbReference>
<evidence type="ECO:0000313" key="7">
    <source>
        <dbReference type="Proteomes" id="UP000087171"/>
    </source>
</evidence>
<keyword evidence="2" id="KW-0805">Transcription regulation</keyword>
<proteinExistence type="predicted"/>
<evidence type="ECO:0000313" key="8">
    <source>
        <dbReference type="RefSeq" id="XP_004503833.1"/>
    </source>
</evidence>
<evidence type="ECO:0000259" key="6">
    <source>
        <dbReference type="PROSITE" id="PS51032"/>
    </source>
</evidence>
<dbReference type="GO" id="GO:0003677">
    <property type="term" value="F:DNA binding"/>
    <property type="evidence" value="ECO:0007669"/>
    <property type="project" value="UniProtKB-KW"/>
</dbReference>
<dbReference type="Proteomes" id="UP000087171">
    <property type="component" value="Chromosome Ca6"/>
</dbReference>
<dbReference type="GeneID" id="101509747"/>
<dbReference type="CDD" id="cd00018">
    <property type="entry name" value="AP2"/>
    <property type="match status" value="1"/>
</dbReference>
<dbReference type="RefSeq" id="XP_004503833.1">
    <property type="nucleotide sequence ID" value="XM_004503776.3"/>
</dbReference>
<evidence type="ECO:0000256" key="3">
    <source>
        <dbReference type="ARBA" id="ARBA00023125"/>
    </source>
</evidence>
<dbReference type="STRING" id="3827.A0A1S2YG35"/>
<comment type="subcellular location">
    <subcellularLocation>
        <location evidence="1">Nucleus</location>
    </subcellularLocation>
</comment>
<dbReference type="AlphaFoldDB" id="A0A1S2YG35"/>
<sequence>MNHPFPKIVRIRLSDADATDSSSDEDKPLSDFKTRRRVKTIVNEITFDKPTLCKKTNRAPASRFFSGKKFRGVRQRPWGKWSAEIRDPLRRVRRWLGTYNTAEEAAIQYDKAAIEIRGEHALTNFIQPAIKDINSGEEYRSNNVLSPSSVLQCCCSSSEIESVTGKDNVTLPIRECENECSSLFDKVLEESTFKCETVFPIHSDTLFEFENVTEEESMFLFPDDFVGSFVDSKCQSFDFDFKDWNRDYDNFQDFGDLFLTAI</sequence>
<evidence type="ECO:0000256" key="1">
    <source>
        <dbReference type="ARBA" id="ARBA00004123"/>
    </source>
</evidence>
<protein>
    <submittedName>
        <fullName evidence="8">Ethylene-responsive transcription factor CRF2-like</fullName>
    </submittedName>
</protein>
<reference evidence="8" key="2">
    <citation type="submission" date="2025-08" db="UniProtKB">
        <authorList>
            <consortium name="RefSeq"/>
        </authorList>
    </citation>
    <scope>IDENTIFICATION</scope>
    <source>
        <tissue evidence="8">Etiolated seedlings</tissue>
    </source>
</reference>
<dbReference type="OrthoDB" id="777519at2759"/>
<dbReference type="InterPro" id="IPR036955">
    <property type="entry name" value="AP2/ERF_dom_sf"/>
</dbReference>
<dbReference type="PaxDb" id="3827-XP_004503833.1"/>
<dbReference type="KEGG" id="cam:101509747"/>
<evidence type="ECO:0000256" key="5">
    <source>
        <dbReference type="ARBA" id="ARBA00023242"/>
    </source>
</evidence>
<dbReference type="PANTHER" id="PTHR31194:SF140">
    <property type="entry name" value="ETHYLENE-RESPONSIVE TRANSCRIPTION FACTOR CRF2"/>
    <property type="match status" value="1"/>
</dbReference>
<dbReference type="SUPFAM" id="SSF54171">
    <property type="entry name" value="DNA-binding domain"/>
    <property type="match status" value="1"/>
</dbReference>
<gene>
    <name evidence="8" type="primary">LOC101509747</name>
</gene>
<evidence type="ECO:0000256" key="4">
    <source>
        <dbReference type="ARBA" id="ARBA00023163"/>
    </source>
</evidence>
<dbReference type="FunFam" id="3.30.730.10:FF:000001">
    <property type="entry name" value="Ethylene-responsive transcription factor 2"/>
    <property type="match status" value="1"/>
</dbReference>
<feature type="domain" description="AP2/ERF" evidence="6">
    <location>
        <begin position="69"/>
        <end position="126"/>
    </location>
</feature>
<dbReference type="InterPro" id="IPR050913">
    <property type="entry name" value="AP2/ERF_ERF"/>
</dbReference>
<name>A0A1S2YG35_CICAR</name>
<reference evidence="7" key="1">
    <citation type="journal article" date="2013" name="Nat. Biotechnol.">
        <title>Draft genome sequence of chickpea (Cicer arietinum) provides a resource for trait improvement.</title>
        <authorList>
            <person name="Varshney R.K."/>
            <person name="Song C."/>
            <person name="Saxena R.K."/>
            <person name="Azam S."/>
            <person name="Yu S."/>
            <person name="Sharpe A.G."/>
            <person name="Cannon S."/>
            <person name="Baek J."/>
            <person name="Rosen B.D."/>
            <person name="Tar'an B."/>
            <person name="Millan T."/>
            <person name="Zhang X."/>
            <person name="Ramsay L.D."/>
            <person name="Iwata A."/>
            <person name="Wang Y."/>
            <person name="Nelson W."/>
            <person name="Farmer A.D."/>
            <person name="Gaur P.M."/>
            <person name="Soderlund C."/>
            <person name="Penmetsa R.V."/>
            <person name="Xu C."/>
            <person name="Bharti A.K."/>
            <person name="He W."/>
            <person name="Winter P."/>
            <person name="Zhao S."/>
            <person name="Hane J.K."/>
            <person name="Carrasquilla-Garcia N."/>
            <person name="Condie J.A."/>
            <person name="Upadhyaya H.D."/>
            <person name="Luo M.C."/>
            <person name="Thudi M."/>
            <person name="Gowda C.L."/>
            <person name="Singh N.P."/>
            <person name="Lichtenzveig J."/>
            <person name="Gali K.K."/>
            <person name="Rubio J."/>
            <person name="Nadarajan N."/>
            <person name="Dolezel J."/>
            <person name="Bansal K.C."/>
            <person name="Xu X."/>
            <person name="Edwards D."/>
            <person name="Zhang G."/>
            <person name="Kahl G."/>
            <person name="Gil J."/>
            <person name="Singh K.B."/>
            <person name="Datta S.K."/>
            <person name="Jackson S.A."/>
            <person name="Wang J."/>
            <person name="Cook D.R."/>
        </authorList>
    </citation>
    <scope>NUCLEOTIDE SEQUENCE [LARGE SCALE GENOMIC DNA]</scope>
    <source>
        <strain evidence="7">cv. CDC Frontier</strain>
    </source>
</reference>
<dbReference type="GO" id="GO:0005634">
    <property type="term" value="C:nucleus"/>
    <property type="evidence" value="ECO:0007669"/>
    <property type="project" value="UniProtKB-SubCell"/>
</dbReference>
<dbReference type="PANTHER" id="PTHR31194">
    <property type="entry name" value="SHN SHINE , DNA BINDING / TRANSCRIPTION FACTOR"/>
    <property type="match status" value="1"/>
</dbReference>
<accession>A0A1S2YG35</accession>
<organism evidence="7 8">
    <name type="scientific">Cicer arietinum</name>
    <name type="common">Chickpea</name>
    <name type="synonym">Garbanzo</name>
    <dbReference type="NCBI Taxonomy" id="3827"/>
    <lineage>
        <taxon>Eukaryota</taxon>
        <taxon>Viridiplantae</taxon>
        <taxon>Streptophyta</taxon>
        <taxon>Embryophyta</taxon>
        <taxon>Tracheophyta</taxon>
        <taxon>Spermatophyta</taxon>
        <taxon>Magnoliopsida</taxon>
        <taxon>eudicotyledons</taxon>
        <taxon>Gunneridae</taxon>
        <taxon>Pentapetalae</taxon>
        <taxon>rosids</taxon>
        <taxon>fabids</taxon>
        <taxon>Fabales</taxon>
        <taxon>Fabaceae</taxon>
        <taxon>Papilionoideae</taxon>
        <taxon>50 kb inversion clade</taxon>
        <taxon>NPAAA clade</taxon>
        <taxon>Hologalegina</taxon>
        <taxon>IRL clade</taxon>
        <taxon>Cicereae</taxon>
        <taxon>Cicer</taxon>
    </lineage>
</organism>
<keyword evidence="3" id="KW-0238">DNA-binding</keyword>
<dbReference type="PROSITE" id="PS51032">
    <property type="entry name" value="AP2_ERF"/>
    <property type="match status" value="1"/>
</dbReference>
<evidence type="ECO:0000256" key="2">
    <source>
        <dbReference type="ARBA" id="ARBA00023015"/>
    </source>
</evidence>
<dbReference type="Pfam" id="PF00847">
    <property type="entry name" value="AP2"/>
    <property type="match status" value="1"/>
</dbReference>
<dbReference type="eggNOG" id="ENOG502R7AV">
    <property type="taxonomic scope" value="Eukaryota"/>
</dbReference>
<keyword evidence="4" id="KW-0804">Transcription</keyword>
<dbReference type="PRINTS" id="PR00367">
    <property type="entry name" value="ETHRSPELEMNT"/>
</dbReference>